<dbReference type="CDD" id="cd19817">
    <property type="entry name" value="Bbox1_ANCHR-like"/>
    <property type="match status" value="1"/>
</dbReference>
<feature type="compositionally biased region" description="Basic and acidic residues" evidence="1">
    <location>
        <begin position="52"/>
        <end position="61"/>
    </location>
</feature>
<dbReference type="Pfam" id="PF22586">
    <property type="entry name" value="ANCHR-like_BBOX"/>
    <property type="match status" value="1"/>
</dbReference>
<dbReference type="PANTHER" id="PTHR46603">
    <property type="entry name" value="ABSCISSION/NOCUT CHECKPOINT REGULATOR"/>
    <property type="match status" value="1"/>
</dbReference>
<dbReference type="AlphaFoldDB" id="A0AA40BBV0"/>
<comment type="caution">
    <text evidence="2">The sequence shown here is derived from an EMBL/GenBank/DDBJ whole genome shotgun (WGS) entry which is preliminary data.</text>
</comment>
<name>A0AA40BBV0_9PEZI</name>
<dbReference type="SUPFAM" id="SSF57845">
    <property type="entry name" value="B-box zinc-binding domain"/>
    <property type="match status" value="1"/>
</dbReference>
<feature type="compositionally biased region" description="Basic and acidic residues" evidence="1">
    <location>
        <begin position="253"/>
        <end position="264"/>
    </location>
</feature>
<reference evidence="2" key="1">
    <citation type="submission" date="2023-06" db="EMBL/GenBank/DDBJ databases">
        <title>Genome-scale phylogeny and comparative genomics of the fungal order Sordariales.</title>
        <authorList>
            <consortium name="Lawrence Berkeley National Laboratory"/>
            <person name="Hensen N."/>
            <person name="Bonometti L."/>
            <person name="Westerberg I."/>
            <person name="Brannstrom I.O."/>
            <person name="Guillou S."/>
            <person name="Cros-Aarteil S."/>
            <person name="Calhoun S."/>
            <person name="Haridas S."/>
            <person name="Kuo A."/>
            <person name="Mondo S."/>
            <person name="Pangilinan J."/>
            <person name="Riley R."/>
            <person name="Labutti K."/>
            <person name="Andreopoulos B."/>
            <person name="Lipzen A."/>
            <person name="Chen C."/>
            <person name="Yanf M."/>
            <person name="Daum C."/>
            <person name="Ng V."/>
            <person name="Clum A."/>
            <person name="Steindorff A."/>
            <person name="Ohm R."/>
            <person name="Martin F."/>
            <person name="Silar P."/>
            <person name="Natvig D."/>
            <person name="Lalanne C."/>
            <person name="Gautier V."/>
            <person name="Ament-Velasquez S.L."/>
            <person name="Kruys A."/>
            <person name="Hutchinson M.I."/>
            <person name="Powell A.J."/>
            <person name="Barry K."/>
            <person name="Miller A.N."/>
            <person name="Grigoriev I.V."/>
            <person name="Debuchy R."/>
            <person name="Gladieux P."/>
            <person name="Thoren M.H."/>
            <person name="Johannesson H."/>
        </authorList>
    </citation>
    <scope>NUCLEOTIDE SEQUENCE</scope>
    <source>
        <strain evidence="2">SMH4607-1</strain>
    </source>
</reference>
<sequence length="377" mass="40383">MAAPVRPSDRSLLDRLNALKPTSVTLDKAPNLITSNPGWTATTGSGFGRADQQPEPREDALSARLRNLRSGRGDSESPSAYVTADADATQPLYNPQNTGQKQKVSLDGKNPLSHEGVLNNSSSLLGLPGDPYLVEPDDQEALDAAAAVPTARAAKLAGLLSKLRRDSTSSAAARACKDQVPGEQSLHDDDSDGERMTKEVENVLSQLRDEINLSAQPAEKGGILADASDAKGDDASYALSLPTVPSSQPLDLEPEHEPSTHNHRKSLDFENDITARLASLRGLGAGINTDSFGLPSAPTFRPEERTTSSPAAGALRKQVGHTDEDQNSWCIVCLDDATICCNGCDDDVYCARCWKEMHFGPLAGYDERGHKWAKFVR</sequence>
<organism evidence="2 3">
    <name type="scientific">Lasiosphaeris hirsuta</name>
    <dbReference type="NCBI Taxonomy" id="260670"/>
    <lineage>
        <taxon>Eukaryota</taxon>
        <taxon>Fungi</taxon>
        <taxon>Dikarya</taxon>
        <taxon>Ascomycota</taxon>
        <taxon>Pezizomycotina</taxon>
        <taxon>Sordariomycetes</taxon>
        <taxon>Sordariomycetidae</taxon>
        <taxon>Sordariales</taxon>
        <taxon>Lasiosphaeriaceae</taxon>
        <taxon>Lasiosphaeris</taxon>
    </lineage>
</organism>
<proteinExistence type="predicted"/>
<protein>
    <recommendedName>
        <fullName evidence="4">Abscission/NoCut checkpoint regulator</fullName>
    </recommendedName>
</protein>
<feature type="region of interest" description="Disordered" evidence="1">
    <location>
        <begin position="235"/>
        <end position="264"/>
    </location>
</feature>
<evidence type="ECO:0000313" key="3">
    <source>
        <dbReference type="Proteomes" id="UP001172102"/>
    </source>
</evidence>
<feature type="compositionally biased region" description="Polar residues" evidence="1">
    <location>
        <begin position="32"/>
        <end position="44"/>
    </location>
</feature>
<dbReference type="InterPro" id="IPR044553">
    <property type="entry name" value="Bbox1_ANCHR"/>
</dbReference>
<gene>
    <name evidence="2" type="ORF">B0H67DRAFT_639786</name>
</gene>
<evidence type="ECO:0008006" key="4">
    <source>
        <dbReference type="Google" id="ProtNLM"/>
    </source>
</evidence>
<keyword evidence="3" id="KW-1185">Reference proteome</keyword>
<dbReference type="PANTHER" id="PTHR46603:SF1">
    <property type="entry name" value="ABSCISSION_NOCUT CHECKPOINT REGULATOR"/>
    <property type="match status" value="1"/>
</dbReference>
<feature type="region of interest" description="Disordered" evidence="1">
    <location>
        <begin position="28"/>
        <end position="123"/>
    </location>
</feature>
<feature type="compositionally biased region" description="Polar residues" evidence="1">
    <location>
        <begin position="91"/>
        <end position="103"/>
    </location>
</feature>
<dbReference type="EMBL" id="JAUKUA010000001">
    <property type="protein sequence ID" value="KAK0731382.1"/>
    <property type="molecule type" value="Genomic_DNA"/>
</dbReference>
<feature type="compositionally biased region" description="Basic and acidic residues" evidence="1">
    <location>
        <begin position="185"/>
        <end position="196"/>
    </location>
</feature>
<dbReference type="Proteomes" id="UP001172102">
    <property type="component" value="Unassembled WGS sequence"/>
</dbReference>
<accession>A0AA40BBV0</accession>
<evidence type="ECO:0000313" key="2">
    <source>
        <dbReference type="EMBL" id="KAK0731382.1"/>
    </source>
</evidence>
<feature type="region of interest" description="Disordered" evidence="1">
    <location>
        <begin position="167"/>
        <end position="196"/>
    </location>
</feature>
<evidence type="ECO:0000256" key="1">
    <source>
        <dbReference type="SAM" id="MobiDB-lite"/>
    </source>
</evidence>